<dbReference type="PANTHER" id="PTHR47381">
    <property type="entry name" value="ALPHA/BETA-HYDROLASES SUPERFAMILY PROTEIN"/>
    <property type="match status" value="1"/>
</dbReference>
<proteinExistence type="predicted"/>
<evidence type="ECO:0000313" key="1">
    <source>
        <dbReference type="EMBL" id="WWC90998.1"/>
    </source>
</evidence>
<dbReference type="SUPFAM" id="SSF53474">
    <property type="entry name" value="alpha/beta-Hydrolases"/>
    <property type="match status" value="1"/>
</dbReference>
<dbReference type="PANTHER" id="PTHR47381:SF3">
    <property type="entry name" value="ALPHA_BETA-HYDROLASES SUPERFAMILY PROTEIN"/>
    <property type="match status" value="1"/>
</dbReference>
<evidence type="ECO:0008006" key="3">
    <source>
        <dbReference type="Google" id="ProtNLM"/>
    </source>
</evidence>
<accession>A0AAX4K1H8</accession>
<keyword evidence="2" id="KW-1185">Reference proteome</keyword>
<dbReference type="InterPro" id="IPR029058">
    <property type="entry name" value="AB_hydrolase_fold"/>
</dbReference>
<gene>
    <name evidence="1" type="ORF">L201_005937</name>
</gene>
<dbReference type="AlphaFoldDB" id="A0AAX4K1H8"/>
<dbReference type="GeneID" id="91096607"/>
<dbReference type="RefSeq" id="XP_066077761.1">
    <property type="nucleotide sequence ID" value="XM_066221664.1"/>
</dbReference>
<protein>
    <recommendedName>
        <fullName evidence="3">Peptidase S9 prolyl oligopeptidase catalytic domain-containing protein</fullName>
    </recommendedName>
</protein>
<reference evidence="1 2" key="1">
    <citation type="submission" date="2024-01" db="EMBL/GenBank/DDBJ databases">
        <title>Comparative genomics of Cryptococcus and Kwoniella reveals pathogenesis evolution and contrasting modes of karyotype evolution via chromosome fusion or intercentromeric recombination.</title>
        <authorList>
            <person name="Coelho M.A."/>
            <person name="David-Palma M."/>
            <person name="Shea T."/>
            <person name="Bowers K."/>
            <person name="McGinley-Smith S."/>
            <person name="Mohammad A.W."/>
            <person name="Gnirke A."/>
            <person name="Yurkov A.M."/>
            <person name="Nowrousian M."/>
            <person name="Sun S."/>
            <person name="Cuomo C.A."/>
            <person name="Heitman J."/>
        </authorList>
    </citation>
    <scope>NUCLEOTIDE SEQUENCE [LARGE SCALE GENOMIC DNA]</scope>
    <source>
        <strain evidence="1 2">CBS 6074</strain>
    </source>
</reference>
<sequence length="303" mass="34449">MSGKVFHKTDEPSLTFGHPEVSVKELSIVGLHLRVYGLKEIENSEKPITVLVAAHGRTNSQKNMITFSQGILGQVNYEKPTDESKRDLLIVTLDQRNHGSRITDKKANLSFDENPNHLIDMAAKVYGGAQDVQLVIDFLAAYLFPRGEKVIEEWIATGVSLGGHVTWRLLREEPRIKIGIPIIGLPFESFPKYMGPRAEQFGLEFKAPTYPPSLLPLLEEHDNSNLEQLEKYKDKKILTIHGKHDKLVPYDKGEQDIKDILDYINENEKGKGEIYIDEEFGHAVSKEMVKKTADWIWEYGLKK</sequence>
<name>A0AAX4K1H8_9TREE</name>
<dbReference type="EMBL" id="CP144105">
    <property type="protein sequence ID" value="WWC90998.1"/>
    <property type="molecule type" value="Genomic_DNA"/>
</dbReference>
<organism evidence="1 2">
    <name type="scientific">Kwoniella dendrophila CBS 6074</name>
    <dbReference type="NCBI Taxonomy" id="1295534"/>
    <lineage>
        <taxon>Eukaryota</taxon>
        <taxon>Fungi</taxon>
        <taxon>Dikarya</taxon>
        <taxon>Basidiomycota</taxon>
        <taxon>Agaricomycotina</taxon>
        <taxon>Tremellomycetes</taxon>
        <taxon>Tremellales</taxon>
        <taxon>Cryptococcaceae</taxon>
        <taxon>Kwoniella</taxon>
    </lineage>
</organism>
<dbReference type="Proteomes" id="UP001355207">
    <property type="component" value="Chromosome 8"/>
</dbReference>
<evidence type="ECO:0000313" key="2">
    <source>
        <dbReference type="Proteomes" id="UP001355207"/>
    </source>
</evidence>
<dbReference type="Gene3D" id="3.40.50.1820">
    <property type="entry name" value="alpha/beta hydrolase"/>
    <property type="match status" value="1"/>
</dbReference>